<organism evidence="2 3">
    <name type="scientific">Stylosanthes scabra</name>
    <dbReference type="NCBI Taxonomy" id="79078"/>
    <lineage>
        <taxon>Eukaryota</taxon>
        <taxon>Viridiplantae</taxon>
        <taxon>Streptophyta</taxon>
        <taxon>Embryophyta</taxon>
        <taxon>Tracheophyta</taxon>
        <taxon>Spermatophyta</taxon>
        <taxon>Magnoliopsida</taxon>
        <taxon>eudicotyledons</taxon>
        <taxon>Gunneridae</taxon>
        <taxon>Pentapetalae</taxon>
        <taxon>rosids</taxon>
        <taxon>fabids</taxon>
        <taxon>Fabales</taxon>
        <taxon>Fabaceae</taxon>
        <taxon>Papilionoideae</taxon>
        <taxon>50 kb inversion clade</taxon>
        <taxon>dalbergioids sensu lato</taxon>
        <taxon>Dalbergieae</taxon>
        <taxon>Pterocarpus clade</taxon>
        <taxon>Stylosanthes</taxon>
    </lineage>
</organism>
<keyword evidence="3" id="KW-1185">Reference proteome</keyword>
<dbReference type="InterPro" id="IPR003808">
    <property type="entry name" value="Fe-S_metab-assoc_dom"/>
</dbReference>
<dbReference type="PANTHER" id="PTHR46230:SF6">
    <property type="entry name" value="PROTEIN BOLA1, CHLOROPLASTIC"/>
    <property type="match status" value="1"/>
</dbReference>
<dbReference type="PANTHER" id="PTHR46230">
    <property type="match status" value="1"/>
</dbReference>
<dbReference type="Gene3D" id="3.90.1010.10">
    <property type="match status" value="1"/>
</dbReference>
<accession>A0ABU6WEJ6</accession>
<dbReference type="EMBL" id="JASCZI010181355">
    <property type="protein sequence ID" value="MED6182433.1"/>
    <property type="molecule type" value="Genomic_DNA"/>
</dbReference>
<dbReference type="Proteomes" id="UP001341840">
    <property type="component" value="Unassembled WGS sequence"/>
</dbReference>
<dbReference type="SUPFAM" id="SSF82649">
    <property type="entry name" value="SufE/NifU"/>
    <property type="match status" value="1"/>
</dbReference>
<name>A0ABU6WEJ6_9FABA</name>
<evidence type="ECO:0000313" key="3">
    <source>
        <dbReference type="Proteomes" id="UP001341840"/>
    </source>
</evidence>
<comment type="caution">
    <text evidence="2">The sequence shown here is derived from an EMBL/GenBank/DDBJ whole genome shotgun (WGS) entry which is preliminary data.</text>
</comment>
<reference evidence="2 3" key="1">
    <citation type="journal article" date="2023" name="Plants (Basel)">
        <title>Bridging the Gap: Combining Genomics and Transcriptomics Approaches to Understand Stylosanthes scabra, an Orphan Legume from the Brazilian Caatinga.</title>
        <authorList>
            <person name="Ferreira-Neto J.R.C."/>
            <person name="da Silva M.D."/>
            <person name="Binneck E."/>
            <person name="de Melo N.F."/>
            <person name="da Silva R.H."/>
            <person name="de Melo A.L.T.M."/>
            <person name="Pandolfi V."/>
            <person name="Bustamante F.O."/>
            <person name="Brasileiro-Vidal A.C."/>
            <person name="Benko-Iseppon A.M."/>
        </authorList>
    </citation>
    <scope>NUCLEOTIDE SEQUENCE [LARGE SCALE GENOMIC DNA]</scope>
    <source>
        <tissue evidence="2">Leaves</tissue>
    </source>
</reference>
<proteinExistence type="predicted"/>
<dbReference type="Pfam" id="PF02657">
    <property type="entry name" value="SufE"/>
    <property type="match status" value="1"/>
</dbReference>
<sequence>MGGSRHTHQVLFRKKGKLHYCITNKKDPGVAASSSSSTIDKDSHSILPLYFDTGKQQPWFSEEKTLGIFGSVLNHQQPKKIAFNPLKSFPQKLQEIAKFFQSVKERKAKHEQLLFYGKNLKPLKQQFKTNDNKVHGCVSRLGSKPTSTLNKTIVFDWKTADSSGSEYEARNGKHATSEGG</sequence>
<gene>
    <name evidence="2" type="ORF">PIB30_028426</name>
</gene>
<evidence type="ECO:0000259" key="1">
    <source>
        <dbReference type="Pfam" id="PF02657"/>
    </source>
</evidence>
<evidence type="ECO:0000313" key="2">
    <source>
        <dbReference type="EMBL" id="MED6182433.1"/>
    </source>
</evidence>
<protein>
    <recommendedName>
        <fullName evidence="1">Fe-S metabolism associated domain-containing protein</fullName>
    </recommendedName>
</protein>
<feature type="domain" description="Fe-S metabolism associated" evidence="1">
    <location>
        <begin position="100"/>
        <end position="141"/>
    </location>
</feature>